<dbReference type="RefSeq" id="WP_132166966.1">
    <property type="nucleotide sequence ID" value="NZ_SMKX01000022.1"/>
</dbReference>
<dbReference type="InterPro" id="IPR050627">
    <property type="entry name" value="Nitroreductase/BluB"/>
</dbReference>
<dbReference type="InterPro" id="IPR029479">
    <property type="entry name" value="Nitroreductase"/>
</dbReference>
<keyword evidence="3" id="KW-1185">Reference proteome</keyword>
<dbReference type="NCBIfam" id="NF047509">
    <property type="entry name" value="Rv3131_FMN_oxido"/>
    <property type="match status" value="1"/>
</dbReference>
<dbReference type="SUPFAM" id="SSF55469">
    <property type="entry name" value="FMN-dependent nitroreductase-like"/>
    <property type="match status" value="2"/>
</dbReference>
<dbReference type="Proteomes" id="UP000295124">
    <property type="component" value="Unassembled WGS sequence"/>
</dbReference>
<dbReference type="InterPro" id="IPR000415">
    <property type="entry name" value="Nitroreductase-like"/>
</dbReference>
<feature type="domain" description="Nitroreductase" evidence="1">
    <location>
        <begin position="229"/>
        <end position="302"/>
    </location>
</feature>
<accession>A0A4R4ZUA0</accession>
<comment type="caution">
    <text evidence="2">The sequence shown here is derived from an EMBL/GenBank/DDBJ whole genome shotgun (WGS) entry which is preliminary data.</text>
</comment>
<evidence type="ECO:0000313" key="3">
    <source>
        <dbReference type="Proteomes" id="UP000295124"/>
    </source>
</evidence>
<evidence type="ECO:0000259" key="1">
    <source>
        <dbReference type="Pfam" id="PF00881"/>
    </source>
</evidence>
<dbReference type="AlphaFoldDB" id="A0A4R4ZUA0"/>
<dbReference type="Gene3D" id="3.40.109.10">
    <property type="entry name" value="NADH Oxidase"/>
    <property type="match status" value="1"/>
</dbReference>
<protein>
    <submittedName>
        <fullName evidence="2">Nitroreductase</fullName>
    </submittedName>
</protein>
<gene>
    <name evidence="2" type="ORF">E1263_10185</name>
</gene>
<dbReference type="PANTHER" id="PTHR23026">
    <property type="entry name" value="NADPH NITROREDUCTASE"/>
    <property type="match status" value="1"/>
</dbReference>
<dbReference type="Pfam" id="PF00881">
    <property type="entry name" value="Nitroreductase"/>
    <property type="match status" value="1"/>
</dbReference>
<name>A0A4R4ZUA0_9ACTN</name>
<proteinExistence type="predicted"/>
<sequence length="321" mass="35540">MSGIALSADDRETMILAAVLAPSMHNTQPWRFRFAGSVVEVYRDRDRELPAEDPQRRMLFVSLGAAILNLRVGAAVRGYGSQVRHLVDKRRPDLVALVELGDPDGSQLSVLGPYLTKRRTNRQPYTDERVPDETRAGLDLAARIEGARLQWLDRPSLRWWLHMATKEAGGADDASRARIAERRQWVGGDRSVDGVPSRALGPRAARGLPAARDLAVAAADLERPLGVFEAEPQLAVLATRFDGPIEWLRAGQAMERVLLAAASHGLATSLLNQVIEHAELRWQINDPLGLWQRPQAVLRVGYGPPVLRTPRRPIADVLMHD</sequence>
<dbReference type="GO" id="GO:0016491">
    <property type="term" value="F:oxidoreductase activity"/>
    <property type="evidence" value="ECO:0007669"/>
    <property type="project" value="InterPro"/>
</dbReference>
<organism evidence="2 3">
    <name type="scientific">Kribbella antibiotica</name>
    <dbReference type="NCBI Taxonomy" id="190195"/>
    <lineage>
        <taxon>Bacteria</taxon>
        <taxon>Bacillati</taxon>
        <taxon>Actinomycetota</taxon>
        <taxon>Actinomycetes</taxon>
        <taxon>Propionibacteriales</taxon>
        <taxon>Kribbellaceae</taxon>
        <taxon>Kribbella</taxon>
    </lineage>
</organism>
<dbReference type="EMBL" id="SMKX01000022">
    <property type="protein sequence ID" value="TDD60642.1"/>
    <property type="molecule type" value="Genomic_DNA"/>
</dbReference>
<evidence type="ECO:0000313" key="2">
    <source>
        <dbReference type="EMBL" id="TDD60642.1"/>
    </source>
</evidence>
<dbReference type="PANTHER" id="PTHR23026:SF123">
    <property type="entry name" value="NAD(P)H NITROREDUCTASE RV3131-RELATED"/>
    <property type="match status" value="1"/>
</dbReference>
<reference evidence="2 3" key="1">
    <citation type="submission" date="2019-03" db="EMBL/GenBank/DDBJ databases">
        <title>Draft genome sequences of novel Actinobacteria.</title>
        <authorList>
            <person name="Sahin N."/>
            <person name="Ay H."/>
            <person name="Saygin H."/>
        </authorList>
    </citation>
    <scope>NUCLEOTIDE SEQUENCE [LARGE SCALE GENOMIC DNA]</scope>
    <source>
        <strain evidence="2 3">JCM 13523</strain>
    </source>
</reference>
<dbReference type="OrthoDB" id="8156917at2"/>